<organism evidence="1 2">
    <name type="scientific">Nelumbo nucifera</name>
    <name type="common">Sacred lotus</name>
    <dbReference type="NCBI Taxonomy" id="4432"/>
    <lineage>
        <taxon>Eukaryota</taxon>
        <taxon>Viridiplantae</taxon>
        <taxon>Streptophyta</taxon>
        <taxon>Embryophyta</taxon>
        <taxon>Tracheophyta</taxon>
        <taxon>Spermatophyta</taxon>
        <taxon>Magnoliopsida</taxon>
        <taxon>Proteales</taxon>
        <taxon>Nelumbonaceae</taxon>
        <taxon>Nelumbo</taxon>
    </lineage>
</organism>
<dbReference type="Proteomes" id="UP000607653">
    <property type="component" value="Unassembled WGS sequence"/>
</dbReference>
<gene>
    <name evidence="1" type="ORF">HUJ06_026373</name>
</gene>
<proteinExistence type="predicted"/>
<name>A0A822Y0W1_NELNU</name>
<evidence type="ECO:0000313" key="1">
    <source>
        <dbReference type="EMBL" id="DAD24909.1"/>
    </source>
</evidence>
<reference evidence="1 2" key="1">
    <citation type="journal article" date="2020" name="Mol. Biol. Evol.">
        <title>Distinct Expression and Methylation Patterns for Genes with Different Fates following a Single Whole-Genome Duplication in Flowering Plants.</title>
        <authorList>
            <person name="Shi T."/>
            <person name="Rahmani R.S."/>
            <person name="Gugger P.F."/>
            <person name="Wang M."/>
            <person name="Li H."/>
            <person name="Zhang Y."/>
            <person name="Li Z."/>
            <person name="Wang Q."/>
            <person name="Van de Peer Y."/>
            <person name="Marchal K."/>
            <person name="Chen J."/>
        </authorList>
    </citation>
    <scope>NUCLEOTIDE SEQUENCE [LARGE SCALE GENOMIC DNA]</scope>
    <source>
        <tissue evidence="1">Leaf</tissue>
    </source>
</reference>
<accession>A0A822Y0W1</accession>
<dbReference type="AlphaFoldDB" id="A0A822Y0W1"/>
<comment type="caution">
    <text evidence="1">The sequence shown here is derived from an EMBL/GenBank/DDBJ whole genome shotgun (WGS) entry which is preliminary data.</text>
</comment>
<protein>
    <submittedName>
        <fullName evidence="1">Uncharacterized protein</fullName>
    </submittedName>
</protein>
<sequence length="94" mass="10580">MSPLLTEEFLGLENGRSRVTMVGGRAFISVVHRLGLFGNWKAAFVCTKPEDVSWRDVELGISANQHFLTLLTLKPFETNKVVGLPRRRRHSASE</sequence>
<evidence type="ECO:0000313" key="2">
    <source>
        <dbReference type="Proteomes" id="UP000607653"/>
    </source>
</evidence>
<keyword evidence="2" id="KW-1185">Reference proteome</keyword>
<dbReference type="EMBL" id="DUZY01000001">
    <property type="protein sequence ID" value="DAD24909.1"/>
    <property type="molecule type" value="Genomic_DNA"/>
</dbReference>